<dbReference type="InterPro" id="IPR018649">
    <property type="entry name" value="SHOCT"/>
</dbReference>
<keyword evidence="1" id="KW-0472">Membrane</keyword>
<accession>A0A0S4QPC7</accession>
<feature type="domain" description="SHOCT" evidence="2">
    <location>
        <begin position="100"/>
        <end position="127"/>
    </location>
</feature>
<dbReference type="EMBL" id="FAOZ01000012">
    <property type="protein sequence ID" value="CUU57473.1"/>
    <property type="molecule type" value="Genomic_DNA"/>
</dbReference>
<reference evidence="4" key="1">
    <citation type="submission" date="2015-11" db="EMBL/GenBank/DDBJ databases">
        <authorList>
            <person name="Varghese N."/>
        </authorList>
    </citation>
    <scope>NUCLEOTIDE SEQUENCE [LARGE SCALE GENOMIC DNA]</scope>
    <source>
        <strain evidence="4">DSM 45899</strain>
    </source>
</reference>
<name>A0A0S4QPC7_9ACTN</name>
<evidence type="ECO:0000259" key="2">
    <source>
        <dbReference type="Pfam" id="PF09851"/>
    </source>
</evidence>
<sequence>MEYPLLNVFWTMLWFFAFALWICVLVFVIADVFRRRDLSGWGKAGWLAAVILLPLLGVFTYTIIYGQEMGERTYQEAQRRESLQQGFSPSAVRATQGTADELAKLADLRRQGDISEAEFEQGKRQILA</sequence>
<dbReference type="AlphaFoldDB" id="A0A0S4QPC7"/>
<proteinExistence type="predicted"/>
<organism evidence="3 4">
    <name type="scientific">Parafrankia irregularis</name>
    <dbReference type="NCBI Taxonomy" id="795642"/>
    <lineage>
        <taxon>Bacteria</taxon>
        <taxon>Bacillati</taxon>
        <taxon>Actinomycetota</taxon>
        <taxon>Actinomycetes</taxon>
        <taxon>Frankiales</taxon>
        <taxon>Frankiaceae</taxon>
        <taxon>Parafrankia</taxon>
    </lineage>
</organism>
<evidence type="ECO:0000313" key="3">
    <source>
        <dbReference type="EMBL" id="CUU57473.1"/>
    </source>
</evidence>
<protein>
    <submittedName>
        <fullName evidence="3">Short C-terminal domain-containing protein</fullName>
    </submittedName>
</protein>
<evidence type="ECO:0000313" key="4">
    <source>
        <dbReference type="Proteomes" id="UP000198802"/>
    </source>
</evidence>
<keyword evidence="1" id="KW-1133">Transmembrane helix</keyword>
<dbReference type="Proteomes" id="UP000198802">
    <property type="component" value="Unassembled WGS sequence"/>
</dbReference>
<dbReference type="Pfam" id="PF09851">
    <property type="entry name" value="SHOCT"/>
    <property type="match status" value="1"/>
</dbReference>
<feature type="transmembrane region" description="Helical" evidence="1">
    <location>
        <begin position="45"/>
        <end position="64"/>
    </location>
</feature>
<keyword evidence="1" id="KW-0812">Transmembrane</keyword>
<keyword evidence="4" id="KW-1185">Reference proteome</keyword>
<gene>
    <name evidence="3" type="ORF">Ga0074812_112133</name>
</gene>
<evidence type="ECO:0000256" key="1">
    <source>
        <dbReference type="SAM" id="Phobius"/>
    </source>
</evidence>
<dbReference type="RefSeq" id="WP_091278940.1">
    <property type="nucleotide sequence ID" value="NZ_FAOZ01000012.1"/>
</dbReference>
<feature type="transmembrane region" description="Helical" evidence="1">
    <location>
        <begin position="12"/>
        <end position="33"/>
    </location>
</feature>